<dbReference type="AlphaFoldDB" id="A0AAN2WHP6"/>
<proteinExistence type="predicted"/>
<evidence type="ECO:0000313" key="3">
    <source>
        <dbReference type="Proteomes" id="UP000336166"/>
    </source>
</evidence>
<organism evidence="2 3">
    <name type="scientific">Listeria monocytogenes</name>
    <dbReference type="NCBI Taxonomy" id="1639"/>
    <lineage>
        <taxon>Bacteria</taxon>
        <taxon>Bacillati</taxon>
        <taxon>Bacillota</taxon>
        <taxon>Bacilli</taxon>
        <taxon>Bacillales</taxon>
        <taxon>Listeriaceae</taxon>
        <taxon>Listeria</taxon>
    </lineage>
</organism>
<evidence type="ECO:0000256" key="1">
    <source>
        <dbReference type="SAM" id="Phobius"/>
    </source>
</evidence>
<sequence>MKLKKTKYVYLAIVSVFVVAASMYFFSGEHNENKEELKQELVKMKPQEEQVKAEQKVDENFSAQEEIEQIAQGFIANFFDDKASFLEQSLPFMHESLVEKAKKEPRNNGVHVMNIHKETIDQVNESYHASFTFELSSAQQGTASSTNTIEELEQAKEAIRNDDTTKKYRCVFIFQKAKEEKWLIYDYQLTEIENEQPR</sequence>
<comment type="caution">
    <text evidence="2">The sequence shown here is derived from an EMBL/GenBank/DDBJ whole genome shotgun (WGS) entry which is preliminary data.</text>
</comment>
<accession>A0AAN2WHP6</accession>
<dbReference type="Proteomes" id="UP000336166">
    <property type="component" value="Unassembled WGS sequence"/>
</dbReference>
<gene>
    <name evidence="2" type="ORF">Y261_07225</name>
</gene>
<feature type="transmembrane region" description="Helical" evidence="1">
    <location>
        <begin position="7"/>
        <end position="26"/>
    </location>
</feature>
<evidence type="ECO:0000313" key="2">
    <source>
        <dbReference type="EMBL" id="EAE2354131.1"/>
    </source>
</evidence>
<reference evidence="2 3" key="1">
    <citation type="submission" date="2018-06" db="EMBL/GenBank/DDBJ databases">
        <authorList>
            <consortium name="PulseNet: The National Subtyping Network for Foodborne Disease Surveillance"/>
            <person name="Tarr C.L."/>
            <person name="Trees E."/>
            <person name="Katz L.S."/>
            <person name="Carleton-Romer H.A."/>
            <person name="Stroika S."/>
            <person name="Kucerova Z."/>
            <person name="Roache K.F."/>
            <person name="Sabol A.L."/>
            <person name="Besser J."/>
            <person name="Gerner-Smidt P."/>
        </authorList>
    </citation>
    <scope>NUCLEOTIDE SEQUENCE [LARGE SCALE GENOMIC DNA]</scope>
    <source>
        <strain evidence="2 3">PNUSAL000134</strain>
    </source>
</reference>
<keyword evidence="1" id="KW-0472">Membrane</keyword>
<dbReference type="EMBL" id="AAAREG010000004">
    <property type="protein sequence ID" value="EAE2354131.1"/>
    <property type="molecule type" value="Genomic_DNA"/>
</dbReference>
<name>A0AAN2WHP6_LISMN</name>
<protein>
    <submittedName>
        <fullName evidence="2">Uncharacterized protein</fullName>
    </submittedName>
</protein>
<keyword evidence="1" id="KW-1133">Transmembrane helix</keyword>
<keyword evidence="1" id="KW-0812">Transmembrane</keyword>